<dbReference type="AlphaFoldDB" id="A0A645I748"/>
<sequence>MPAGRRSWHPCVPLRRYGKLRGYAWFLPDIASSNAPLSHTVPSVRRYDRIISRSPARYKAKNTAGSMNDIFPYIRVLRTLGRNFPLSMYRLSLSFPPWHIVYKNVLFFTVKLCYSVKDKDDSEMRRKFTNGKYVLKAPVWRHLGARAQEN</sequence>
<proteinExistence type="predicted"/>
<comment type="caution">
    <text evidence="1">The sequence shown here is derived from an EMBL/GenBank/DDBJ whole genome shotgun (WGS) entry which is preliminary data.</text>
</comment>
<accession>A0A645I748</accession>
<evidence type="ECO:0000313" key="1">
    <source>
        <dbReference type="EMBL" id="MPN46930.1"/>
    </source>
</evidence>
<reference evidence="1" key="1">
    <citation type="submission" date="2019-08" db="EMBL/GenBank/DDBJ databases">
        <authorList>
            <person name="Kucharzyk K."/>
            <person name="Murdoch R.W."/>
            <person name="Higgins S."/>
            <person name="Loffler F."/>
        </authorList>
    </citation>
    <scope>NUCLEOTIDE SEQUENCE</scope>
</reference>
<protein>
    <submittedName>
        <fullName evidence="1">Uncharacterized protein</fullName>
    </submittedName>
</protein>
<gene>
    <name evidence="1" type="ORF">SDC9_194529</name>
</gene>
<name>A0A645I748_9ZZZZ</name>
<dbReference type="EMBL" id="VSSQ01107995">
    <property type="protein sequence ID" value="MPN46930.1"/>
    <property type="molecule type" value="Genomic_DNA"/>
</dbReference>
<organism evidence="1">
    <name type="scientific">bioreactor metagenome</name>
    <dbReference type="NCBI Taxonomy" id="1076179"/>
    <lineage>
        <taxon>unclassified sequences</taxon>
        <taxon>metagenomes</taxon>
        <taxon>ecological metagenomes</taxon>
    </lineage>
</organism>